<reference evidence="1 2" key="1">
    <citation type="submission" date="2021-02" db="EMBL/GenBank/DDBJ databases">
        <title>De Novo genome assembly of isolated myxobacteria.</title>
        <authorList>
            <person name="Stevens D.C."/>
        </authorList>
    </citation>
    <scope>NUCLEOTIDE SEQUENCE [LARGE SCALE GENOMIC DNA]</scope>
    <source>
        <strain evidence="2">SCPEA02</strain>
    </source>
</reference>
<organism evidence="1 2">
    <name type="scientific">Pyxidicoccus parkwayensis</name>
    <dbReference type="NCBI Taxonomy" id="2813578"/>
    <lineage>
        <taxon>Bacteria</taxon>
        <taxon>Pseudomonadati</taxon>
        <taxon>Myxococcota</taxon>
        <taxon>Myxococcia</taxon>
        <taxon>Myxococcales</taxon>
        <taxon>Cystobacterineae</taxon>
        <taxon>Myxococcaceae</taxon>
        <taxon>Pyxidicoccus</taxon>
    </lineage>
</organism>
<dbReference type="EMBL" id="CP071090">
    <property type="protein sequence ID" value="QSQ19091.1"/>
    <property type="molecule type" value="Genomic_DNA"/>
</dbReference>
<name>A0ABX7NJS6_9BACT</name>
<dbReference type="Proteomes" id="UP000662747">
    <property type="component" value="Chromosome"/>
</dbReference>
<evidence type="ECO:0000313" key="2">
    <source>
        <dbReference type="Proteomes" id="UP000662747"/>
    </source>
</evidence>
<accession>A0ABX7NJS6</accession>
<evidence type="ECO:0000313" key="1">
    <source>
        <dbReference type="EMBL" id="QSQ19091.1"/>
    </source>
</evidence>
<dbReference type="PROSITE" id="PS51257">
    <property type="entry name" value="PROKAR_LIPOPROTEIN"/>
    <property type="match status" value="1"/>
</dbReference>
<keyword evidence="2" id="KW-1185">Reference proteome</keyword>
<protein>
    <recommendedName>
        <fullName evidence="3">Lipoprotein</fullName>
    </recommendedName>
</protein>
<evidence type="ECO:0008006" key="3">
    <source>
        <dbReference type="Google" id="ProtNLM"/>
    </source>
</evidence>
<dbReference type="RefSeq" id="WP_206720679.1">
    <property type="nucleotide sequence ID" value="NZ_CP071090.1"/>
</dbReference>
<sequence length="104" mass="10977">MRRRVLVVGSMLVAGVLTGCGGVEPGGESPESLLAEQDQSLAPTCPAGYTPSYVWQCARLAQWQAPCYYSGGPGFYNVEHLWCQSGGTVIDAGPTGLYACGDCW</sequence>
<proteinExistence type="predicted"/>
<gene>
    <name evidence="1" type="ORF">JY651_27490</name>
</gene>